<feature type="compositionally biased region" description="Basic and acidic residues" evidence="1">
    <location>
        <begin position="70"/>
        <end position="79"/>
    </location>
</feature>
<name>A0AA36I5K9_9DINO</name>
<keyword evidence="3" id="KW-1185">Reference proteome</keyword>
<feature type="region of interest" description="Disordered" evidence="1">
    <location>
        <begin position="53"/>
        <end position="80"/>
    </location>
</feature>
<proteinExistence type="predicted"/>
<comment type="caution">
    <text evidence="2">The sequence shown here is derived from an EMBL/GenBank/DDBJ whole genome shotgun (WGS) entry which is preliminary data.</text>
</comment>
<evidence type="ECO:0000313" key="2">
    <source>
        <dbReference type="EMBL" id="CAJ1381395.1"/>
    </source>
</evidence>
<evidence type="ECO:0000256" key="1">
    <source>
        <dbReference type="SAM" id="MobiDB-lite"/>
    </source>
</evidence>
<organism evidence="2 3">
    <name type="scientific">Effrenium voratum</name>
    <dbReference type="NCBI Taxonomy" id="2562239"/>
    <lineage>
        <taxon>Eukaryota</taxon>
        <taxon>Sar</taxon>
        <taxon>Alveolata</taxon>
        <taxon>Dinophyceae</taxon>
        <taxon>Suessiales</taxon>
        <taxon>Symbiodiniaceae</taxon>
        <taxon>Effrenium</taxon>
    </lineage>
</organism>
<reference evidence="2" key="1">
    <citation type="submission" date="2023-08" db="EMBL/GenBank/DDBJ databases">
        <authorList>
            <person name="Chen Y."/>
            <person name="Shah S."/>
            <person name="Dougan E. K."/>
            <person name="Thang M."/>
            <person name="Chan C."/>
        </authorList>
    </citation>
    <scope>NUCLEOTIDE SEQUENCE</scope>
</reference>
<evidence type="ECO:0000313" key="3">
    <source>
        <dbReference type="Proteomes" id="UP001178507"/>
    </source>
</evidence>
<dbReference type="EMBL" id="CAUJNA010000805">
    <property type="protein sequence ID" value="CAJ1381395.1"/>
    <property type="molecule type" value="Genomic_DNA"/>
</dbReference>
<dbReference type="Proteomes" id="UP001178507">
    <property type="component" value="Unassembled WGS sequence"/>
</dbReference>
<protein>
    <submittedName>
        <fullName evidence="2">Uncharacterized protein</fullName>
    </submittedName>
</protein>
<sequence length="327" mass="36994">MPCSATSVAALKEQLAPQQEAILLGILPQGLCRAVLCDEDLQAVLAAGEPRLEVRPVSPSPSPRTPRYAPPRERRERGPARGVLRRPVPWVSSKPCELQQDELESAGVVWHPGSTQLMEALGLHSEYRRLRSRLRRQSDFVVDTLREHREVVNSGTYRKDGSGMKVHSRDLVKLQLAAEMFKQLEDTTEESLLQNPVEAVWQIQHARHRLSQDGRKVPRRRYWESPWRPLGPIAEVAFRIFPSGDGDAAEGNAVIFFWMEQPPVLSFSFRVEVGAERAVNAAWSSEVSWARVEFPWALLAPELSEEALSVRLVLVQWHAKAWELTQV</sequence>
<gene>
    <name evidence="2" type="ORF">EVOR1521_LOCUS9098</name>
</gene>
<dbReference type="AlphaFoldDB" id="A0AA36I5K9"/>
<accession>A0AA36I5K9</accession>